<accession>A0A061G9G4</accession>
<sequence length="193" mass="22073">MKHGKKHRAEVAKSLPGWKRKFMSYKALKQQVKLVNPHFNGKKRSRLDNGKYSVGGSSERNSPVQDTGFTLLLDRELHKVNTFYIDKEEDYVISFRELQIRAENLNGDEEKLELQKDIVDFHAEMVMLLHFSVTNVTGLIKIVKKHKKKAGASVYSPCTPRVLQQPFFSTDLLYNLIRGCEAILDSLSPPSDP</sequence>
<organism evidence="3 4">
    <name type="scientific">Theobroma cacao</name>
    <name type="common">Cacao</name>
    <name type="synonym">Cocoa</name>
    <dbReference type="NCBI Taxonomy" id="3641"/>
    <lineage>
        <taxon>Eukaryota</taxon>
        <taxon>Viridiplantae</taxon>
        <taxon>Streptophyta</taxon>
        <taxon>Embryophyta</taxon>
        <taxon>Tracheophyta</taxon>
        <taxon>Spermatophyta</taxon>
        <taxon>Magnoliopsida</taxon>
        <taxon>eudicotyledons</taxon>
        <taxon>Gunneridae</taxon>
        <taxon>Pentapetalae</taxon>
        <taxon>rosids</taxon>
        <taxon>malvids</taxon>
        <taxon>Malvales</taxon>
        <taxon>Malvaceae</taxon>
        <taxon>Byttnerioideae</taxon>
        <taxon>Theobroma</taxon>
    </lineage>
</organism>
<dbReference type="CDD" id="cd14481">
    <property type="entry name" value="SPX_AtSPX1_like"/>
    <property type="match status" value="1"/>
</dbReference>
<dbReference type="AlphaFoldDB" id="A0A061G9G4"/>
<dbReference type="GO" id="GO:0016036">
    <property type="term" value="P:cellular response to phosphate starvation"/>
    <property type="evidence" value="ECO:0007669"/>
    <property type="project" value="InterPro"/>
</dbReference>
<dbReference type="Proteomes" id="UP000026915">
    <property type="component" value="Chromosome 6"/>
</dbReference>
<feature type="domain" description="SPX" evidence="2">
    <location>
        <begin position="1"/>
        <end position="160"/>
    </location>
</feature>
<reference evidence="3 4" key="1">
    <citation type="journal article" date="2013" name="Genome Biol.">
        <title>The genome sequence of the most widely cultivated cacao type and its use to identify candidate genes regulating pod color.</title>
        <authorList>
            <person name="Motamayor J.C."/>
            <person name="Mockaitis K."/>
            <person name="Schmutz J."/>
            <person name="Haiminen N."/>
            <person name="Iii D.L."/>
            <person name="Cornejo O."/>
            <person name="Findley S.D."/>
            <person name="Zheng P."/>
            <person name="Utro F."/>
            <person name="Royaert S."/>
            <person name="Saski C."/>
            <person name="Jenkins J."/>
            <person name="Podicheti R."/>
            <person name="Zhao M."/>
            <person name="Scheffler B.E."/>
            <person name="Stack J.C."/>
            <person name="Feltus F.A."/>
            <person name="Mustiga G.M."/>
            <person name="Amores F."/>
            <person name="Phillips W."/>
            <person name="Marelli J.P."/>
            <person name="May G.D."/>
            <person name="Shapiro H."/>
            <person name="Ma J."/>
            <person name="Bustamante C.D."/>
            <person name="Schnell R.J."/>
            <person name="Main D."/>
            <person name="Gilbert D."/>
            <person name="Parida L."/>
            <person name="Kuhn D.N."/>
        </authorList>
    </citation>
    <scope>NUCLEOTIDE SEQUENCE [LARGE SCALE GENOMIC DNA]</scope>
    <source>
        <strain evidence="4">cv. Matina 1-6</strain>
    </source>
</reference>
<feature type="region of interest" description="Disordered" evidence="1">
    <location>
        <begin position="39"/>
        <end position="62"/>
    </location>
</feature>
<dbReference type="PANTHER" id="PTHR45978">
    <property type="entry name" value="SPX DOMAIN-CONTAINING PROTEIN 3"/>
    <property type="match status" value="1"/>
</dbReference>
<dbReference type="EMBL" id="CM001884">
    <property type="protein sequence ID" value="EOY25792.1"/>
    <property type="molecule type" value="Genomic_DNA"/>
</dbReference>
<dbReference type="OMA" id="EFISYKQ"/>
<dbReference type="Gramene" id="EOY25792">
    <property type="protein sequence ID" value="EOY25792"/>
    <property type="gene ID" value="TCM_027155"/>
</dbReference>
<proteinExistence type="predicted"/>
<evidence type="ECO:0000313" key="3">
    <source>
        <dbReference type="EMBL" id="EOY25792.1"/>
    </source>
</evidence>
<evidence type="ECO:0000313" key="4">
    <source>
        <dbReference type="Proteomes" id="UP000026915"/>
    </source>
</evidence>
<dbReference type="PROSITE" id="PS51382">
    <property type="entry name" value="SPX"/>
    <property type="match status" value="1"/>
</dbReference>
<dbReference type="InterPro" id="IPR031142">
    <property type="entry name" value="SPX_prot"/>
</dbReference>
<protein>
    <submittedName>
        <fullName evidence="3">SPX domain gene 1, putative</fullName>
    </submittedName>
</protein>
<evidence type="ECO:0000259" key="2">
    <source>
        <dbReference type="PROSITE" id="PS51382"/>
    </source>
</evidence>
<dbReference type="eggNOG" id="KOG1161">
    <property type="taxonomic scope" value="Eukaryota"/>
</dbReference>
<dbReference type="STRING" id="3641.A0A061G9G4"/>
<name>A0A061G9G4_THECC</name>
<dbReference type="InterPro" id="IPR004331">
    <property type="entry name" value="SPX_dom"/>
</dbReference>
<evidence type="ECO:0000256" key="1">
    <source>
        <dbReference type="SAM" id="MobiDB-lite"/>
    </source>
</evidence>
<gene>
    <name evidence="3" type="ORF">TCM_027155</name>
</gene>
<dbReference type="InParanoid" id="A0A061G9G4"/>
<keyword evidence="4" id="KW-1185">Reference proteome</keyword>
<dbReference type="HOGENOM" id="CLU_057600_2_0_1"/>
<dbReference type="PANTHER" id="PTHR45978:SF1">
    <property type="entry name" value="SPX DOMAIN-CONTAINING PROTEIN"/>
    <property type="match status" value="1"/>
</dbReference>